<proteinExistence type="inferred from homology"/>
<dbReference type="Gene3D" id="3.40.50.1820">
    <property type="entry name" value="alpha/beta hydrolase"/>
    <property type="match status" value="1"/>
</dbReference>
<comment type="caution">
    <text evidence="4">The sequence shown here is derived from an EMBL/GenBank/DDBJ whole genome shotgun (WGS) entry which is preliminary data.</text>
</comment>
<dbReference type="PANTHER" id="PTHR43248:SF3">
    <property type="entry name" value="AB HYDROLASE-1 DOMAIN-CONTAINING PROTEIN"/>
    <property type="match status" value="1"/>
</dbReference>
<dbReference type="InterPro" id="IPR029058">
    <property type="entry name" value="AB_hydrolase_fold"/>
</dbReference>
<dbReference type="EMBL" id="CM026424">
    <property type="protein sequence ID" value="KAG0581582.1"/>
    <property type="molecule type" value="Genomic_DNA"/>
</dbReference>
<protein>
    <recommendedName>
        <fullName evidence="3">AB hydrolase-1 domain-containing protein</fullName>
    </recommendedName>
</protein>
<dbReference type="Proteomes" id="UP000822688">
    <property type="component" value="Chromosome 4"/>
</dbReference>
<evidence type="ECO:0000259" key="3">
    <source>
        <dbReference type="Pfam" id="PF12697"/>
    </source>
</evidence>
<reference evidence="4" key="1">
    <citation type="submission" date="2020-06" db="EMBL/GenBank/DDBJ databases">
        <title>WGS assembly of Ceratodon purpureus strain R40.</title>
        <authorList>
            <person name="Carey S.B."/>
            <person name="Jenkins J."/>
            <person name="Shu S."/>
            <person name="Lovell J.T."/>
            <person name="Sreedasyam A."/>
            <person name="Maumus F."/>
            <person name="Tiley G.P."/>
            <person name="Fernandez-Pozo N."/>
            <person name="Barry K."/>
            <person name="Chen C."/>
            <person name="Wang M."/>
            <person name="Lipzen A."/>
            <person name="Daum C."/>
            <person name="Saski C.A."/>
            <person name="Payton A.C."/>
            <person name="Mcbreen J.C."/>
            <person name="Conrad R.E."/>
            <person name="Kollar L.M."/>
            <person name="Olsson S."/>
            <person name="Huttunen S."/>
            <person name="Landis J.B."/>
            <person name="Wickett N.J."/>
            <person name="Johnson M.G."/>
            <person name="Rensing S.A."/>
            <person name="Grimwood J."/>
            <person name="Schmutz J."/>
            <person name="Mcdaniel S.F."/>
        </authorList>
    </citation>
    <scope>NUCLEOTIDE SEQUENCE</scope>
    <source>
        <strain evidence="4">R40</strain>
    </source>
</reference>
<comment type="similarity">
    <text evidence="1">Belongs to the peptidase S33 family.</text>
</comment>
<dbReference type="AlphaFoldDB" id="A0A8T0IDV9"/>
<evidence type="ECO:0000256" key="1">
    <source>
        <dbReference type="ARBA" id="ARBA00010088"/>
    </source>
</evidence>
<evidence type="ECO:0000313" key="5">
    <source>
        <dbReference type="Proteomes" id="UP000822688"/>
    </source>
</evidence>
<feature type="domain" description="AB hydrolase-1" evidence="3">
    <location>
        <begin position="59"/>
        <end position="324"/>
    </location>
</feature>
<dbReference type="SUPFAM" id="SSF53474">
    <property type="entry name" value="alpha/beta-Hydrolases"/>
    <property type="match status" value="1"/>
</dbReference>
<keyword evidence="5" id="KW-1185">Reference proteome</keyword>
<dbReference type="GO" id="GO:0016787">
    <property type="term" value="F:hydrolase activity"/>
    <property type="evidence" value="ECO:0007669"/>
    <property type="project" value="UniProtKB-KW"/>
</dbReference>
<keyword evidence="2" id="KW-0378">Hydrolase</keyword>
<sequence>MERARGVARGARGLLLQLQHPGWRAWGMGAQRCGKSTLAYEEVVVRGSGTGTGEMKTALVVHGLMGSGRNWRTLSKRLASAIVDSTPGAPGWRMVLIDLRNHGNSASLAHLEPPHTIPAAARDVADLIVGEGWDSPDAMIAHSLGGKVVLEYAQKAATGSYGAVKPPKQLWVLDSVPGEVPMENSDGEVERVLAVLKSLPKPIPSRRWLANYFVEKGFSKGLADWLGSNLKRASTTTEEMDWIFNVDGAYEMFASYRKTDYWSVLEQPPKGMHIEFVRAAKSDRWTPDIVARMKEAEAKKPDNVSFHVLENAGHWLHTDNPSGLIAIMAPILAKISQ</sequence>
<gene>
    <name evidence="4" type="ORF">KC19_4G262900</name>
</gene>
<dbReference type="OrthoDB" id="8119704at2759"/>
<dbReference type="PANTHER" id="PTHR43248">
    <property type="entry name" value="2-SUCCINYL-6-HYDROXY-2,4-CYCLOHEXADIENE-1-CARBOXYLATE SYNTHASE"/>
    <property type="match status" value="1"/>
</dbReference>
<organism evidence="4 5">
    <name type="scientific">Ceratodon purpureus</name>
    <name type="common">Fire moss</name>
    <name type="synonym">Dicranum purpureum</name>
    <dbReference type="NCBI Taxonomy" id="3225"/>
    <lineage>
        <taxon>Eukaryota</taxon>
        <taxon>Viridiplantae</taxon>
        <taxon>Streptophyta</taxon>
        <taxon>Embryophyta</taxon>
        <taxon>Bryophyta</taxon>
        <taxon>Bryophytina</taxon>
        <taxon>Bryopsida</taxon>
        <taxon>Dicranidae</taxon>
        <taxon>Pseudoditrichales</taxon>
        <taxon>Ditrichaceae</taxon>
        <taxon>Ceratodon</taxon>
    </lineage>
</organism>
<dbReference type="Pfam" id="PF12697">
    <property type="entry name" value="Abhydrolase_6"/>
    <property type="match status" value="1"/>
</dbReference>
<dbReference type="InterPro" id="IPR000073">
    <property type="entry name" value="AB_hydrolase_1"/>
</dbReference>
<name>A0A8T0IDV9_CERPU</name>
<dbReference type="InterPro" id="IPR051601">
    <property type="entry name" value="Serine_prot/Carboxylest_S33"/>
</dbReference>
<accession>A0A8T0IDV9</accession>
<evidence type="ECO:0000256" key="2">
    <source>
        <dbReference type="ARBA" id="ARBA00022801"/>
    </source>
</evidence>
<evidence type="ECO:0000313" key="4">
    <source>
        <dbReference type="EMBL" id="KAG0581582.1"/>
    </source>
</evidence>